<feature type="signal peptide" evidence="4">
    <location>
        <begin position="1"/>
        <end position="29"/>
    </location>
</feature>
<evidence type="ECO:0000313" key="5">
    <source>
        <dbReference type="EMBL" id="QHW31112.1"/>
    </source>
</evidence>
<keyword evidence="3" id="KW-0812">Transmembrane</keyword>
<dbReference type="Gene3D" id="1.25.40.10">
    <property type="entry name" value="Tetratricopeptide repeat domain"/>
    <property type="match status" value="1"/>
</dbReference>
<keyword evidence="3" id="KW-1133">Transmembrane helix</keyword>
<keyword evidence="3" id="KW-0472">Membrane</keyword>
<feature type="chain" id="PRO_5038399861" evidence="4">
    <location>
        <begin position="30"/>
        <end position="493"/>
    </location>
</feature>
<dbReference type="InterPro" id="IPR011990">
    <property type="entry name" value="TPR-like_helical_dom_sf"/>
</dbReference>
<dbReference type="SUPFAM" id="SSF48452">
    <property type="entry name" value="TPR-like"/>
    <property type="match status" value="1"/>
</dbReference>
<evidence type="ECO:0000256" key="2">
    <source>
        <dbReference type="PROSITE-ProRule" id="PRU00504"/>
    </source>
</evidence>
<dbReference type="EMBL" id="CP048286">
    <property type="protein sequence ID" value="QHW31112.1"/>
    <property type="molecule type" value="Genomic_DNA"/>
</dbReference>
<protein>
    <submittedName>
        <fullName evidence="5">Uncharacterized protein</fullName>
    </submittedName>
</protein>
<feature type="transmembrane region" description="Helical" evidence="3">
    <location>
        <begin position="451"/>
        <end position="473"/>
    </location>
</feature>
<dbReference type="InterPro" id="IPR001258">
    <property type="entry name" value="NHL_repeat"/>
</dbReference>
<dbReference type="GO" id="GO:0008270">
    <property type="term" value="F:zinc ion binding"/>
    <property type="evidence" value="ECO:0007669"/>
    <property type="project" value="UniProtKB-KW"/>
</dbReference>
<evidence type="ECO:0000313" key="6">
    <source>
        <dbReference type="Proteomes" id="UP000479114"/>
    </source>
</evidence>
<proteinExistence type="predicted"/>
<accession>A0A6C0P381</accession>
<dbReference type="PANTHER" id="PTHR24104:SF25">
    <property type="entry name" value="PROTEIN LIN-41"/>
    <property type="match status" value="1"/>
</dbReference>
<sequence length="493" mass="54668">MRTIVLKARSLLIGIGAAALLVASPAAAAADQPYEGYNYSYWQKSVPSPNAYLPSSVIDGVSLGAGALKLPGDLFVGKDNRIYVLDSGNNRILVLNEQFKLEHEIKGFANGGKQDTFNNPQGIFVTSSGHIYVADTDNGRIVELDGAGMLVRVIGPPKSEILPADFRYAPIKVALDRANRMYVIGRGVTDGMMEFDMTGTFNAFMGAPRVSFNPVDLFWKEVSTKAQRDKMIQFIPTEFNNLEIDGNGFIYVTTQTKSAAPIQKLNPTGINILKANGAVPPIGDVQHRVDEESQFTDISAGEHGIYHALDTRKGRIFTYDEEGHLLYVFGQRGEQAGTFRTPAAIDSLGDDILVLDRDQSLITLFKPTPFGEAVNKAVALHDDGKEEEARGWWNQVLRVDGNYELAYDGIGKSFLREGNYRDAMRYFKLGMDRTYYSKAFQLERKQQARRYFTPVMSVLVPLLVLLWLGPKVLRYGKRKWRRSDGKGGIGLDG</sequence>
<reference evidence="5 6" key="1">
    <citation type="submission" date="2020-02" db="EMBL/GenBank/DDBJ databases">
        <title>Paenibacillus sp. nov., isolated from rhizosphere soil of tomato.</title>
        <authorList>
            <person name="Weon H.-Y."/>
            <person name="Lee S.A."/>
        </authorList>
    </citation>
    <scope>NUCLEOTIDE SEQUENCE [LARGE SCALE GENOMIC DNA]</scope>
    <source>
        <strain evidence="5 6">14171R-81</strain>
    </source>
</reference>
<evidence type="ECO:0000256" key="1">
    <source>
        <dbReference type="ARBA" id="ARBA00022737"/>
    </source>
</evidence>
<dbReference type="Gene3D" id="2.120.10.30">
    <property type="entry name" value="TolB, C-terminal domain"/>
    <property type="match status" value="1"/>
</dbReference>
<keyword evidence="4" id="KW-0732">Signal</keyword>
<dbReference type="InterPro" id="IPR011042">
    <property type="entry name" value="6-blade_b-propeller_TolB-like"/>
</dbReference>
<feature type="repeat" description="NHL" evidence="2">
    <location>
        <begin position="111"/>
        <end position="147"/>
    </location>
</feature>
<name>A0A6C0P381_9BACL</name>
<dbReference type="PANTHER" id="PTHR24104">
    <property type="entry name" value="E3 UBIQUITIN-PROTEIN LIGASE NHLRC1-RELATED"/>
    <property type="match status" value="1"/>
</dbReference>
<dbReference type="RefSeq" id="WP_162639921.1">
    <property type="nucleotide sequence ID" value="NZ_CP048286.1"/>
</dbReference>
<evidence type="ECO:0000256" key="4">
    <source>
        <dbReference type="SAM" id="SignalP"/>
    </source>
</evidence>
<dbReference type="CDD" id="cd05819">
    <property type="entry name" value="NHL"/>
    <property type="match status" value="1"/>
</dbReference>
<evidence type="ECO:0000256" key="3">
    <source>
        <dbReference type="SAM" id="Phobius"/>
    </source>
</evidence>
<keyword evidence="6" id="KW-1185">Reference proteome</keyword>
<gene>
    <name evidence="5" type="ORF">GZH47_09760</name>
</gene>
<dbReference type="SUPFAM" id="SSF101898">
    <property type="entry name" value="NHL repeat"/>
    <property type="match status" value="1"/>
</dbReference>
<organism evidence="5 6">
    <name type="scientific">Paenibacillus rhizovicinus</name>
    <dbReference type="NCBI Taxonomy" id="2704463"/>
    <lineage>
        <taxon>Bacteria</taxon>
        <taxon>Bacillati</taxon>
        <taxon>Bacillota</taxon>
        <taxon>Bacilli</taxon>
        <taxon>Bacillales</taxon>
        <taxon>Paenibacillaceae</taxon>
        <taxon>Paenibacillus</taxon>
    </lineage>
</organism>
<dbReference type="InterPro" id="IPR050952">
    <property type="entry name" value="TRIM-NHL_E3_ligases"/>
</dbReference>
<dbReference type="AlphaFoldDB" id="A0A6C0P381"/>
<dbReference type="PROSITE" id="PS51125">
    <property type="entry name" value="NHL"/>
    <property type="match status" value="1"/>
</dbReference>
<dbReference type="Pfam" id="PF01436">
    <property type="entry name" value="NHL"/>
    <property type="match status" value="1"/>
</dbReference>
<keyword evidence="1" id="KW-0677">Repeat</keyword>
<dbReference type="Proteomes" id="UP000479114">
    <property type="component" value="Chromosome"/>
</dbReference>
<dbReference type="KEGG" id="prz:GZH47_09760"/>